<reference evidence="2 3" key="1">
    <citation type="journal article" date="2018" name="Nat. Ecol. Evol.">
        <title>Pezizomycetes genomes reveal the molecular basis of ectomycorrhizal truffle lifestyle.</title>
        <authorList>
            <person name="Murat C."/>
            <person name="Payen T."/>
            <person name="Noel B."/>
            <person name="Kuo A."/>
            <person name="Morin E."/>
            <person name="Chen J."/>
            <person name="Kohler A."/>
            <person name="Krizsan K."/>
            <person name="Balestrini R."/>
            <person name="Da Silva C."/>
            <person name="Montanini B."/>
            <person name="Hainaut M."/>
            <person name="Levati E."/>
            <person name="Barry K.W."/>
            <person name="Belfiori B."/>
            <person name="Cichocki N."/>
            <person name="Clum A."/>
            <person name="Dockter R.B."/>
            <person name="Fauchery L."/>
            <person name="Guy J."/>
            <person name="Iotti M."/>
            <person name="Le Tacon F."/>
            <person name="Lindquist E.A."/>
            <person name="Lipzen A."/>
            <person name="Malagnac F."/>
            <person name="Mello A."/>
            <person name="Molinier V."/>
            <person name="Miyauchi S."/>
            <person name="Poulain J."/>
            <person name="Riccioni C."/>
            <person name="Rubini A."/>
            <person name="Sitrit Y."/>
            <person name="Splivallo R."/>
            <person name="Traeger S."/>
            <person name="Wang M."/>
            <person name="Zifcakova L."/>
            <person name="Wipf D."/>
            <person name="Zambonelli A."/>
            <person name="Paolocci F."/>
            <person name="Nowrousian M."/>
            <person name="Ottonello S."/>
            <person name="Baldrian P."/>
            <person name="Spatafora J.W."/>
            <person name="Henrissat B."/>
            <person name="Nagy L.G."/>
            <person name="Aury J.M."/>
            <person name="Wincker P."/>
            <person name="Grigoriev I.V."/>
            <person name="Bonfante P."/>
            <person name="Martin F.M."/>
        </authorList>
    </citation>
    <scope>NUCLEOTIDE SEQUENCE [LARGE SCALE GENOMIC DNA]</scope>
    <source>
        <strain evidence="2 3">ATCC MYA-4762</strain>
    </source>
</reference>
<feature type="compositionally biased region" description="Polar residues" evidence="1">
    <location>
        <begin position="161"/>
        <end position="172"/>
    </location>
</feature>
<dbReference type="AlphaFoldDB" id="A0A3N4LN70"/>
<proteinExistence type="predicted"/>
<gene>
    <name evidence="2" type="ORF">L211DRAFT_184553</name>
</gene>
<dbReference type="InParanoid" id="A0A3N4LN70"/>
<sequence length="244" mass="25700">MPALGAERCRLRQSMKFQSYDQQKNKQSQIPGSSVPTLPRSLRWLTAPRAWPQPVTATSAGPAASGHLQPLPHTLAAPRPLAVPRTIAAADLELFLSNSEPCATTVQSGQTGNPASPAPLPYQVPSSVISSPTSKSPTLSAIETLSTVSMQQGYHHDPVSQPGSGPDSTTIRPSAESPVMGPIESALGPAPFNAPVEPDTSLLLIHYGTPEIPDFIPSEVAVAPLQHTLRPSAALEDLLGLDFF</sequence>
<evidence type="ECO:0000313" key="3">
    <source>
        <dbReference type="Proteomes" id="UP000267821"/>
    </source>
</evidence>
<protein>
    <submittedName>
        <fullName evidence="2">Uncharacterized protein</fullName>
    </submittedName>
</protein>
<dbReference type="OrthoDB" id="10503303at2759"/>
<dbReference type="Proteomes" id="UP000267821">
    <property type="component" value="Unassembled WGS sequence"/>
</dbReference>
<evidence type="ECO:0000256" key="1">
    <source>
        <dbReference type="SAM" id="MobiDB-lite"/>
    </source>
</evidence>
<accession>A0A3N4LN70</accession>
<feature type="region of interest" description="Disordered" evidence="1">
    <location>
        <begin position="18"/>
        <end position="38"/>
    </location>
</feature>
<organism evidence="2 3">
    <name type="scientific">Terfezia boudieri ATCC MYA-4762</name>
    <dbReference type="NCBI Taxonomy" id="1051890"/>
    <lineage>
        <taxon>Eukaryota</taxon>
        <taxon>Fungi</taxon>
        <taxon>Dikarya</taxon>
        <taxon>Ascomycota</taxon>
        <taxon>Pezizomycotina</taxon>
        <taxon>Pezizomycetes</taxon>
        <taxon>Pezizales</taxon>
        <taxon>Pezizaceae</taxon>
        <taxon>Terfezia</taxon>
    </lineage>
</organism>
<keyword evidence="3" id="KW-1185">Reference proteome</keyword>
<evidence type="ECO:0000313" key="2">
    <source>
        <dbReference type="EMBL" id="RPB24256.1"/>
    </source>
</evidence>
<feature type="region of interest" description="Disordered" evidence="1">
    <location>
        <begin position="153"/>
        <end position="177"/>
    </location>
</feature>
<feature type="compositionally biased region" description="Polar residues" evidence="1">
    <location>
        <begin position="18"/>
        <end position="36"/>
    </location>
</feature>
<dbReference type="EMBL" id="ML121542">
    <property type="protein sequence ID" value="RPB24256.1"/>
    <property type="molecule type" value="Genomic_DNA"/>
</dbReference>
<name>A0A3N4LN70_9PEZI</name>